<evidence type="ECO:0000256" key="1">
    <source>
        <dbReference type="SAM" id="MobiDB-lite"/>
    </source>
</evidence>
<dbReference type="EMBL" id="JADOXO010000163">
    <property type="protein sequence ID" value="KAF9810952.1"/>
    <property type="molecule type" value="Genomic_DNA"/>
</dbReference>
<dbReference type="SUPFAM" id="SSF56281">
    <property type="entry name" value="Metallo-hydrolase/oxidoreductase"/>
    <property type="match status" value="1"/>
</dbReference>
<evidence type="ECO:0000313" key="2">
    <source>
        <dbReference type="EMBL" id="KAF9810952.1"/>
    </source>
</evidence>
<name>A0A8H7U0V1_9APHY</name>
<dbReference type="InterPro" id="IPR036866">
    <property type="entry name" value="RibonucZ/Hydroxyglut_hydro"/>
</dbReference>
<protein>
    <submittedName>
        <fullName evidence="2">Uncharacterized protein</fullName>
    </submittedName>
</protein>
<reference evidence="2" key="2">
    <citation type="journal article" name="Front. Microbiol.">
        <title>Degradative Capacity of Two Strains of Rhodonia placenta: From Phenotype to Genotype.</title>
        <authorList>
            <person name="Kolle M."/>
            <person name="Horta M.A.C."/>
            <person name="Nowrousian M."/>
            <person name="Ohm R.A."/>
            <person name="Benz J.P."/>
            <person name="Pilgard A."/>
        </authorList>
    </citation>
    <scope>NUCLEOTIDE SEQUENCE</scope>
    <source>
        <strain evidence="2">FPRL280</strain>
    </source>
</reference>
<proteinExistence type="predicted"/>
<dbReference type="InterPro" id="IPR000396">
    <property type="entry name" value="Pdiesterase2"/>
</dbReference>
<comment type="caution">
    <text evidence="2">The sequence shown here is derived from an EMBL/GenBank/DDBJ whole genome shotgun (WGS) entry which is preliminary data.</text>
</comment>
<feature type="region of interest" description="Disordered" evidence="1">
    <location>
        <begin position="285"/>
        <end position="304"/>
    </location>
</feature>
<dbReference type="GO" id="GO:0047555">
    <property type="term" value="F:3',5'-cyclic-GMP phosphodiesterase activity"/>
    <property type="evidence" value="ECO:0007669"/>
    <property type="project" value="TreeGrafter"/>
</dbReference>
<dbReference type="Pfam" id="PF02112">
    <property type="entry name" value="PDEase_II"/>
    <property type="match status" value="1"/>
</dbReference>
<dbReference type="GO" id="GO:0004115">
    <property type="term" value="F:3',5'-cyclic-AMP phosphodiesterase activity"/>
    <property type="evidence" value="ECO:0007669"/>
    <property type="project" value="InterPro"/>
</dbReference>
<dbReference type="Gene3D" id="3.60.15.10">
    <property type="entry name" value="Ribonuclease Z/Hydroxyacylglutathione hydrolase-like"/>
    <property type="match status" value="1"/>
</dbReference>
<dbReference type="Proteomes" id="UP000639403">
    <property type="component" value="Unassembled WGS sequence"/>
</dbReference>
<dbReference type="AlphaFoldDB" id="A0A8H7U0V1"/>
<dbReference type="CDD" id="cd07735">
    <property type="entry name" value="class_II_PDE_MBL-fold"/>
    <property type="match status" value="1"/>
</dbReference>
<organism evidence="2 3">
    <name type="scientific">Rhodonia placenta</name>
    <dbReference type="NCBI Taxonomy" id="104341"/>
    <lineage>
        <taxon>Eukaryota</taxon>
        <taxon>Fungi</taxon>
        <taxon>Dikarya</taxon>
        <taxon>Basidiomycota</taxon>
        <taxon>Agaricomycotina</taxon>
        <taxon>Agaricomycetes</taxon>
        <taxon>Polyporales</taxon>
        <taxon>Adustoporiaceae</taxon>
        <taxon>Rhodonia</taxon>
    </lineage>
</organism>
<reference evidence="2" key="1">
    <citation type="submission" date="2020-11" db="EMBL/GenBank/DDBJ databases">
        <authorList>
            <person name="Koelle M."/>
            <person name="Horta M.A.C."/>
            <person name="Nowrousian M."/>
            <person name="Ohm R.A."/>
            <person name="Benz P."/>
            <person name="Pilgard A."/>
        </authorList>
    </citation>
    <scope>NUCLEOTIDE SEQUENCE</scope>
    <source>
        <strain evidence="2">FPRL280</strain>
    </source>
</reference>
<dbReference type="PANTHER" id="PTHR28283">
    <property type="entry name" value="3',5'-CYCLIC-NUCLEOTIDE PHOSPHODIESTERASE 1"/>
    <property type="match status" value="1"/>
</dbReference>
<dbReference type="GO" id="GO:1902660">
    <property type="term" value="P:negative regulation of glucose mediated signaling pathway"/>
    <property type="evidence" value="ECO:0007669"/>
    <property type="project" value="TreeGrafter"/>
</dbReference>
<accession>A0A8H7U0V1</accession>
<gene>
    <name evidence="2" type="ORF">IEO21_06756</name>
</gene>
<dbReference type="PANTHER" id="PTHR28283:SF1">
    <property type="entry name" value="3',5'-CYCLIC-NUCLEOTIDE PHOSPHODIESTERASE 1"/>
    <property type="match status" value="1"/>
</dbReference>
<dbReference type="GO" id="GO:0006198">
    <property type="term" value="P:cAMP catabolic process"/>
    <property type="evidence" value="ECO:0007669"/>
    <property type="project" value="InterPro"/>
</dbReference>
<dbReference type="PRINTS" id="PR00388">
    <property type="entry name" value="PDIESTERASE2"/>
</dbReference>
<feature type="compositionally biased region" description="Basic residues" evidence="1">
    <location>
        <begin position="288"/>
        <end position="297"/>
    </location>
</feature>
<evidence type="ECO:0000313" key="3">
    <source>
        <dbReference type="Proteomes" id="UP000639403"/>
    </source>
</evidence>
<sequence length="418" mass="46636">MPAFNIIALGCGGGPDEHNLSCYLFKPHEQSWNDGIFALDAGSSIGALNKLLAEQPELFDMKQITGSVHVSHSASEVYSWIRNFIITHAHLDHVNGMVLSAGSMGGPSRSVIGAHRCLQDIESIFSGRIWPKLASWSEADSLPLTLTPLPDNGQYTSIAPSVSIRMMPISHGQHEGLGTYWSSAFFIRHDPSAREFLFFGDVEPDSIAAEPRNRNVWRSAAEKIPEQLNTIFIECSWPSGRADDRLYGHLSPEHLCAELTVLACEVSEYRKRALVSLEHDYEREESHRARKRQRKRLVSGPPSLHGALNGVRVYVTHCKEDNQGDHQQPIHKVIADQVQRLVDAQQLDVEIFAVEQGMHILTVAILPFPFTRKVLETCTLSSVVAIVLVYRLDIETSPAMSRHSRADKRLQTPPKTCK</sequence>